<evidence type="ECO:0000256" key="2">
    <source>
        <dbReference type="ARBA" id="ARBA00031845"/>
    </source>
</evidence>
<comment type="caution">
    <text evidence="3">The sequence shown here is derived from an EMBL/GenBank/DDBJ whole genome shotgun (WGS) entry which is preliminary data.</text>
</comment>
<proteinExistence type="predicted"/>
<dbReference type="Gene3D" id="1.25.40.10">
    <property type="entry name" value="Tetratricopeptide repeat domain"/>
    <property type="match status" value="1"/>
</dbReference>
<evidence type="ECO:0000313" key="4">
    <source>
        <dbReference type="Proteomes" id="UP001519460"/>
    </source>
</evidence>
<protein>
    <recommendedName>
        <fullName evidence="2">Protein ZIP4 homolog</fullName>
    </recommendedName>
</protein>
<dbReference type="AlphaFoldDB" id="A0ABD0L4Y6"/>
<dbReference type="SUPFAM" id="SSF48452">
    <property type="entry name" value="TPR-like"/>
    <property type="match status" value="1"/>
</dbReference>
<keyword evidence="4" id="KW-1185">Reference proteome</keyword>
<dbReference type="PANTHER" id="PTHR38487:SF1">
    <property type="entry name" value="PROTEIN ZIP4 HOMOLOG"/>
    <property type="match status" value="1"/>
</dbReference>
<dbReference type="Proteomes" id="UP001519460">
    <property type="component" value="Unassembled WGS sequence"/>
</dbReference>
<reference evidence="3 4" key="1">
    <citation type="journal article" date="2023" name="Sci. Data">
        <title>Genome assembly of the Korean intertidal mud-creeper Batillaria attramentaria.</title>
        <authorList>
            <person name="Patra A.K."/>
            <person name="Ho P.T."/>
            <person name="Jun S."/>
            <person name="Lee S.J."/>
            <person name="Kim Y."/>
            <person name="Won Y.J."/>
        </authorList>
    </citation>
    <scope>NUCLEOTIDE SEQUENCE [LARGE SCALE GENOMIC DNA]</scope>
    <source>
        <strain evidence="3">Wonlab-2016</strain>
    </source>
</reference>
<keyword evidence="1" id="KW-0469">Meiosis</keyword>
<accession>A0ABD0L4Y6</accession>
<name>A0ABD0L4Y6_9CAEN</name>
<dbReference type="InterPro" id="IPR013940">
    <property type="entry name" value="Spo22/ZIP4/TEX11"/>
</dbReference>
<organism evidence="3 4">
    <name type="scientific">Batillaria attramentaria</name>
    <dbReference type="NCBI Taxonomy" id="370345"/>
    <lineage>
        <taxon>Eukaryota</taxon>
        <taxon>Metazoa</taxon>
        <taxon>Spiralia</taxon>
        <taxon>Lophotrochozoa</taxon>
        <taxon>Mollusca</taxon>
        <taxon>Gastropoda</taxon>
        <taxon>Caenogastropoda</taxon>
        <taxon>Sorbeoconcha</taxon>
        <taxon>Cerithioidea</taxon>
        <taxon>Batillariidae</taxon>
        <taxon>Batillaria</taxon>
    </lineage>
</organism>
<sequence>MESYDTCKYYLSQMIQSLHSIVVEKTSGQRSGTQCAEKRLSVEEDIFKVTCFKMEATSYLSLLCYNLGLTTYHNKQYDICTVWLRESYDLGKTRSTLSPKTQAKTLRLLANAYLDWNDHGCVEKALNAVTLANTEYLNPAGLYLKLRIMLMAKENAAAIRCGSELDGCPMASSSLERYSNTPEHGRLLTAYLDLLLRCKSHNAKPFARECIIAHNTDRPMDATTKKQFHILFWEQASKAFEEQRFSDALDWYNYSLSLFRSGSEGGGSNFADGNMAKLHRNRASCYIGLQQLSQAKEALSEAKVADPSSVHTTKSSLKEMVEKQNDALSAQDMEESNNLISLAAQMAMEVPYSKLLVLSESEDKDADKLRTETAWFTKVAWNLALKSEEDLGT</sequence>
<dbReference type="InterPro" id="IPR011990">
    <property type="entry name" value="TPR-like_helical_dom_sf"/>
</dbReference>
<dbReference type="EMBL" id="JACVVK020000082">
    <property type="protein sequence ID" value="KAK7494606.1"/>
    <property type="molecule type" value="Genomic_DNA"/>
</dbReference>
<evidence type="ECO:0000313" key="3">
    <source>
        <dbReference type="EMBL" id="KAK7494606.1"/>
    </source>
</evidence>
<dbReference type="GO" id="GO:0051321">
    <property type="term" value="P:meiotic cell cycle"/>
    <property type="evidence" value="ECO:0007669"/>
    <property type="project" value="UniProtKB-KW"/>
</dbReference>
<evidence type="ECO:0000256" key="1">
    <source>
        <dbReference type="ARBA" id="ARBA00023254"/>
    </source>
</evidence>
<gene>
    <name evidence="3" type="ORF">BaRGS_00014259</name>
</gene>
<dbReference type="PANTHER" id="PTHR38487">
    <property type="entry name" value="TESTIS EXPRESSED 11"/>
    <property type="match status" value="1"/>
</dbReference>
<dbReference type="Pfam" id="PF08631">
    <property type="entry name" value="SPO22"/>
    <property type="match status" value="2"/>
</dbReference>